<protein>
    <recommendedName>
        <fullName evidence="4">Cytochrome oxidase complex assembly protein 1</fullName>
    </recommendedName>
</protein>
<dbReference type="AlphaFoldDB" id="A0A972G2N0"/>
<evidence type="ECO:0000256" key="1">
    <source>
        <dbReference type="SAM" id="Phobius"/>
    </source>
</evidence>
<dbReference type="InterPro" id="IPR014807">
    <property type="entry name" value="Coa1"/>
</dbReference>
<name>A0A972G2N0_9FLAO</name>
<dbReference type="RefSeq" id="WP_169528442.1">
    <property type="nucleotide sequence ID" value="NZ_JAAMPU010000108.1"/>
</dbReference>
<feature type="transmembrane region" description="Helical" evidence="1">
    <location>
        <begin position="15"/>
        <end position="33"/>
    </location>
</feature>
<comment type="caution">
    <text evidence="2">The sequence shown here is derived from an EMBL/GenBank/DDBJ whole genome shotgun (WGS) entry which is preliminary data.</text>
</comment>
<sequence length="139" mass="15810">MDDLILRKSWFRRSLIWLVPLFFLVTFVIVSGIRSSEFSDAAMAYTENDLYENALQKANANPDVLQKTGKLNPLDKMAIFEGNTKYSAHKDSVAVTVRVAGEKRKAKMDVNAHKVNGKWHYDLVQIRIKEPAETIVAIK</sequence>
<gene>
    <name evidence="2" type="ORF">G6047_15010</name>
</gene>
<dbReference type="Pfam" id="PF08695">
    <property type="entry name" value="Coa1"/>
    <property type="match status" value="1"/>
</dbReference>
<reference evidence="2" key="1">
    <citation type="submission" date="2020-02" db="EMBL/GenBank/DDBJ databases">
        <title>Flavobacterium sp. genome.</title>
        <authorList>
            <person name="Jung H.S."/>
            <person name="Baek J.H."/>
            <person name="Jeon C.O."/>
        </authorList>
    </citation>
    <scope>NUCLEOTIDE SEQUENCE</scope>
    <source>
        <strain evidence="2">SE-s28</strain>
    </source>
</reference>
<keyword evidence="1" id="KW-1133">Transmembrane helix</keyword>
<keyword evidence="1" id="KW-0472">Membrane</keyword>
<keyword evidence="3" id="KW-1185">Reference proteome</keyword>
<organism evidence="2 3">
    <name type="scientific">Flavobacterium silvaticum</name>
    <dbReference type="NCBI Taxonomy" id="1852020"/>
    <lineage>
        <taxon>Bacteria</taxon>
        <taxon>Pseudomonadati</taxon>
        <taxon>Bacteroidota</taxon>
        <taxon>Flavobacteriia</taxon>
        <taxon>Flavobacteriales</taxon>
        <taxon>Flavobacteriaceae</taxon>
        <taxon>Flavobacterium</taxon>
    </lineage>
</organism>
<evidence type="ECO:0000313" key="2">
    <source>
        <dbReference type="EMBL" id="NMH29346.1"/>
    </source>
</evidence>
<accession>A0A972G2N0</accession>
<dbReference type="Proteomes" id="UP000712080">
    <property type="component" value="Unassembled WGS sequence"/>
</dbReference>
<keyword evidence="1" id="KW-0812">Transmembrane</keyword>
<evidence type="ECO:0008006" key="4">
    <source>
        <dbReference type="Google" id="ProtNLM"/>
    </source>
</evidence>
<evidence type="ECO:0000313" key="3">
    <source>
        <dbReference type="Proteomes" id="UP000712080"/>
    </source>
</evidence>
<dbReference type="EMBL" id="JAAMPU010000108">
    <property type="protein sequence ID" value="NMH29346.1"/>
    <property type="molecule type" value="Genomic_DNA"/>
</dbReference>
<proteinExistence type="predicted"/>